<dbReference type="InterPro" id="IPR050861">
    <property type="entry name" value="Dihydroxyacetone_Kinase"/>
</dbReference>
<keyword evidence="5" id="KW-1185">Reference proteome</keyword>
<organism evidence="4 5">
    <name type="scientific">Metallococcus carri</name>
    <dbReference type="NCBI Taxonomy" id="1656884"/>
    <lineage>
        <taxon>Bacteria</taxon>
        <taxon>Bacillati</taxon>
        <taxon>Actinomycetota</taxon>
        <taxon>Actinomycetes</taxon>
        <taxon>Micrococcales</taxon>
        <taxon>Dermacoccaceae</taxon>
        <taxon>Metallococcus</taxon>
    </lineage>
</organism>
<dbReference type="SMART" id="SM01120">
    <property type="entry name" value="Dak2"/>
    <property type="match status" value="1"/>
</dbReference>
<evidence type="ECO:0000256" key="2">
    <source>
        <dbReference type="ARBA" id="ARBA00022777"/>
    </source>
</evidence>
<dbReference type="Gene3D" id="1.25.40.340">
    <property type="match status" value="1"/>
</dbReference>
<keyword evidence="2 4" id="KW-0418">Kinase</keyword>
<dbReference type="InterPro" id="IPR004007">
    <property type="entry name" value="DhaL_dom"/>
</dbReference>
<dbReference type="PANTHER" id="PTHR28629:SF4">
    <property type="entry name" value="TRIOKINASE_FMN CYCLASE"/>
    <property type="match status" value="1"/>
</dbReference>
<keyword evidence="1" id="KW-0808">Transferase</keyword>
<dbReference type="SUPFAM" id="SSF101473">
    <property type="entry name" value="DhaL-like"/>
    <property type="match status" value="1"/>
</dbReference>
<dbReference type="RefSeq" id="WP_166197585.1">
    <property type="nucleotide sequence ID" value="NZ_JAAOIV010000011.1"/>
</dbReference>
<dbReference type="InterPro" id="IPR012737">
    <property type="entry name" value="DhaK_L_YcgS"/>
</dbReference>
<dbReference type="Pfam" id="PF02734">
    <property type="entry name" value="Dak2"/>
    <property type="match status" value="1"/>
</dbReference>
<reference evidence="4" key="1">
    <citation type="submission" date="2020-03" db="EMBL/GenBank/DDBJ databases">
        <title>Draft sequencing of Calidifontibacter sp. DB0510.</title>
        <authorList>
            <person name="Kim D.-U."/>
        </authorList>
    </citation>
    <scope>NUCLEOTIDE SEQUENCE</scope>
    <source>
        <strain evidence="4">DB0510</strain>
    </source>
</reference>
<accession>A0A967EHR5</accession>
<gene>
    <name evidence="4" type="primary">dhaL</name>
    <name evidence="4" type="ORF">G9U51_13985</name>
</gene>
<dbReference type="FunFam" id="1.25.40.340:FF:000002">
    <property type="entry name" value="Dihydroxyacetone kinase, L subunit"/>
    <property type="match status" value="1"/>
</dbReference>
<dbReference type="AlphaFoldDB" id="A0A967EHR5"/>
<protein>
    <submittedName>
        <fullName evidence="4">Dihydroxyacetone kinase subunit L</fullName>
    </submittedName>
</protein>
<sequence length="208" mass="21083">MAAISTEQAGAWLADYAQVIGENAAMLTDLDRQTGDADHGSNMDRGMKAVAALDVSSFDSPGALLKKAGMTLVSNVGGASGPLYGTFFLRFAGALDDGPDDASGLLGALRAGLEGIEQRGKAERGDKTMIDALAPAVEAFETQSGAGTSAALTAAAKAAARGRDEATDLIARKGRASYLGERSKGKQDPGATSMTLLLESAARTLGSA</sequence>
<dbReference type="PROSITE" id="PS51480">
    <property type="entry name" value="DHAL"/>
    <property type="match status" value="1"/>
</dbReference>
<dbReference type="GO" id="GO:0005829">
    <property type="term" value="C:cytosol"/>
    <property type="evidence" value="ECO:0007669"/>
    <property type="project" value="TreeGrafter"/>
</dbReference>
<evidence type="ECO:0000259" key="3">
    <source>
        <dbReference type="PROSITE" id="PS51480"/>
    </source>
</evidence>
<proteinExistence type="predicted"/>
<feature type="domain" description="DhaL" evidence="3">
    <location>
        <begin position="7"/>
        <end position="203"/>
    </location>
</feature>
<dbReference type="NCBIfam" id="TIGR02365">
    <property type="entry name" value="dha_L_ycgS"/>
    <property type="match status" value="1"/>
</dbReference>
<dbReference type="PANTHER" id="PTHR28629">
    <property type="entry name" value="TRIOKINASE/FMN CYCLASE"/>
    <property type="match status" value="1"/>
</dbReference>
<dbReference type="Proteomes" id="UP000744769">
    <property type="component" value="Unassembled WGS sequence"/>
</dbReference>
<evidence type="ECO:0000256" key="1">
    <source>
        <dbReference type="ARBA" id="ARBA00022679"/>
    </source>
</evidence>
<evidence type="ECO:0000313" key="4">
    <source>
        <dbReference type="EMBL" id="NHN56883.1"/>
    </source>
</evidence>
<name>A0A967EHR5_9MICO</name>
<dbReference type="GO" id="GO:0019563">
    <property type="term" value="P:glycerol catabolic process"/>
    <property type="evidence" value="ECO:0007669"/>
    <property type="project" value="TreeGrafter"/>
</dbReference>
<dbReference type="GO" id="GO:0004371">
    <property type="term" value="F:glycerone kinase activity"/>
    <property type="evidence" value="ECO:0007669"/>
    <property type="project" value="InterPro"/>
</dbReference>
<dbReference type="InterPro" id="IPR036117">
    <property type="entry name" value="DhaL_dom_sf"/>
</dbReference>
<comment type="caution">
    <text evidence="4">The sequence shown here is derived from an EMBL/GenBank/DDBJ whole genome shotgun (WGS) entry which is preliminary data.</text>
</comment>
<dbReference type="EMBL" id="JAAOIV010000011">
    <property type="protein sequence ID" value="NHN56883.1"/>
    <property type="molecule type" value="Genomic_DNA"/>
</dbReference>
<evidence type="ECO:0000313" key="5">
    <source>
        <dbReference type="Proteomes" id="UP000744769"/>
    </source>
</evidence>